<keyword evidence="6" id="KW-0046">Antibiotic resistance</keyword>
<comment type="function">
    <text evidence="6">Catalyzes the transfer of a lysyl group from L-lysyl-tRNA(Lys) to membrane-bound phosphatidylglycerol (PG), which produces lysylphosphatidylglycerol (LPG), a major component of the bacterial membrane with a positive net charge. LPG synthesis contributes to bacterial virulence as it is involved in the resistance mechanism against cationic antimicrobial peptides (CAMP) produces by the host's immune system (defensins, cathelicidins) and by the competing microorganisms.</text>
</comment>
<reference evidence="7 8" key="1">
    <citation type="submission" date="2016-12" db="EMBL/GenBank/DDBJ databases">
        <authorList>
            <person name="Song W.-J."/>
            <person name="Kurnit D.M."/>
        </authorList>
    </citation>
    <scope>NUCLEOTIDE SEQUENCE [LARGE SCALE GENOMIC DNA]</scope>
    <source>
        <strain evidence="7 8">DSM 12503</strain>
    </source>
</reference>
<sequence length="336" mass="37146">MKIESINKKWIKKALAGILIGIAVFISRNLIYEGLLEMRNISLVKIIVICLLSLCYMTAEGVVVKQVAGKHVQRMSIYKCLECAFYCAFLRIATFGSGAGLGEIYYLHEAGIKTAKATGISLIQYMLHKITIVLYGTAGFILLFPVIRRFNGNLTPYMVSAIAITVGIVAGIVFISLPTKSSRAVLTAFPRLGKGHKKWQDRINRLTEQARVLQEASGEFIKEKKRLARILFLDFFKFTCWYLIPFVIYGSDTGLTVGEMLVLTALTNMLAGVIPVPSGLGALEAVFVIVYSPILGEQRSVSLALVYRLVTTLLPFLIGSVIAWNLGRTNIKEIPD</sequence>
<name>A0A1M7YB19_9FIRM</name>
<evidence type="ECO:0000256" key="5">
    <source>
        <dbReference type="ARBA" id="ARBA00023136"/>
    </source>
</evidence>
<evidence type="ECO:0000256" key="6">
    <source>
        <dbReference type="RuleBase" id="RU363042"/>
    </source>
</evidence>
<dbReference type="PANTHER" id="PTHR37693:SF1">
    <property type="entry name" value="INTEGRAL MEMBRANE PROTEIN"/>
    <property type="match status" value="1"/>
</dbReference>
<evidence type="ECO:0000256" key="4">
    <source>
        <dbReference type="ARBA" id="ARBA00022989"/>
    </source>
</evidence>
<dbReference type="GO" id="GO:0046677">
    <property type="term" value="P:response to antibiotic"/>
    <property type="evidence" value="ECO:0007669"/>
    <property type="project" value="UniProtKB-KW"/>
</dbReference>
<proteinExistence type="inferred from homology"/>
<dbReference type="EMBL" id="FRFD01000007">
    <property type="protein sequence ID" value="SHO49817.1"/>
    <property type="molecule type" value="Genomic_DNA"/>
</dbReference>
<dbReference type="GO" id="GO:0050071">
    <property type="term" value="F:phosphatidylglycerol lysyltransferase activity"/>
    <property type="evidence" value="ECO:0007669"/>
    <property type="project" value="UniProtKB-EC"/>
</dbReference>
<evidence type="ECO:0000256" key="2">
    <source>
        <dbReference type="ARBA" id="ARBA00022475"/>
    </source>
</evidence>
<dbReference type="OrthoDB" id="1770457at2"/>
<dbReference type="Proteomes" id="UP000184612">
    <property type="component" value="Unassembled WGS sequence"/>
</dbReference>
<dbReference type="InterPro" id="IPR022791">
    <property type="entry name" value="L-PG_synthase/AglD"/>
</dbReference>
<organism evidence="7 8">
    <name type="scientific">Anaerocolumna xylanovorans DSM 12503</name>
    <dbReference type="NCBI Taxonomy" id="1121345"/>
    <lineage>
        <taxon>Bacteria</taxon>
        <taxon>Bacillati</taxon>
        <taxon>Bacillota</taxon>
        <taxon>Clostridia</taxon>
        <taxon>Lachnospirales</taxon>
        <taxon>Lachnospiraceae</taxon>
        <taxon>Anaerocolumna</taxon>
    </lineage>
</organism>
<accession>A0A1M7YB19</accession>
<dbReference type="AlphaFoldDB" id="A0A1M7YB19"/>
<evidence type="ECO:0000256" key="3">
    <source>
        <dbReference type="ARBA" id="ARBA00022692"/>
    </source>
</evidence>
<dbReference type="Pfam" id="PF03706">
    <property type="entry name" value="LPG_synthase_TM"/>
    <property type="match status" value="1"/>
</dbReference>
<comment type="subcellular location">
    <subcellularLocation>
        <location evidence="1 6">Cell membrane</location>
        <topology evidence="1 6">Multi-pass membrane protein</topology>
    </subcellularLocation>
</comment>
<feature type="transmembrane region" description="Helical" evidence="6">
    <location>
        <begin position="43"/>
        <end position="64"/>
    </location>
</feature>
<feature type="transmembrane region" description="Helical" evidence="6">
    <location>
        <begin position="157"/>
        <end position="177"/>
    </location>
</feature>
<keyword evidence="3 6" id="KW-0812">Transmembrane</keyword>
<keyword evidence="6" id="KW-0808">Transferase</keyword>
<keyword evidence="6" id="KW-0443">Lipid metabolism</keyword>
<keyword evidence="2" id="KW-1003">Cell membrane</keyword>
<comment type="similarity">
    <text evidence="6">Belongs to the LPG synthase family.</text>
</comment>
<dbReference type="PANTHER" id="PTHR37693">
    <property type="entry name" value="PHOSPHATIDYLGLYCEROL LYSYLTRANSFERASE"/>
    <property type="match status" value="1"/>
</dbReference>
<evidence type="ECO:0000313" key="8">
    <source>
        <dbReference type="Proteomes" id="UP000184612"/>
    </source>
</evidence>
<feature type="transmembrane region" description="Helical" evidence="6">
    <location>
        <begin position="269"/>
        <end position="293"/>
    </location>
</feature>
<dbReference type="STRING" id="1121345.SAMN02745217_02442"/>
<gene>
    <name evidence="6" type="primary">mprF</name>
    <name evidence="7" type="ORF">SAMN02745217_02442</name>
</gene>
<evidence type="ECO:0000256" key="1">
    <source>
        <dbReference type="ARBA" id="ARBA00004651"/>
    </source>
</evidence>
<keyword evidence="5 6" id="KW-0472">Membrane</keyword>
<dbReference type="RefSeq" id="WP_073589141.1">
    <property type="nucleotide sequence ID" value="NZ_FRFD01000007.1"/>
</dbReference>
<keyword evidence="4 6" id="KW-1133">Transmembrane helix</keyword>
<feature type="transmembrane region" description="Helical" evidence="6">
    <location>
        <begin position="12"/>
        <end position="31"/>
    </location>
</feature>
<keyword evidence="8" id="KW-1185">Reference proteome</keyword>
<protein>
    <recommendedName>
        <fullName evidence="6">Phosphatidylglycerol lysyltransferase</fullName>
        <ecNumber evidence="6">2.3.2.3</ecNumber>
    </recommendedName>
    <alternativeName>
        <fullName evidence="6">Lysylphosphatidylglycerol synthase</fullName>
    </alternativeName>
</protein>
<feature type="transmembrane region" description="Helical" evidence="6">
    <location>
        <begin position="305"/>
        <end position="326"/>
    </location>
</feature>
<dbReference type="GO" id="GO:0005886">
    <property type="term" value="C:plasma membrane"/>
    <property type="evidence" value="ECO:0007669"/>
    <property type="project" value="UniProtKB-SubCell"/>
</dbReference>
<feature type="transmembrane region" description="Helical" evidence="6">
    <location>
        <begin position="132"/>
        <end position="151"/>
    </location>
</feature>
<evidence type="ECO:0000313" key="7">
    <source>
        <dbReference type="EMBL" id="SHO49817.1"/>
    </source>
</evidence>
<dbReference type="GO" id="GO:0006629">
    <property type="term" value="P:lipid metabolic process"/>
    <property type="evidence" value="ECO:0007669"/>
    <property type="project" value="UniProtKB-KW"/>
</dbReference>
<dbReference type="EC" id="2.3.2.3" evidence="6"/>
<comment type="catalytic activity">
    <reaction evidence="6">
        <text>L-lysyl-tRNA(Lys) + a 1,2-diacyl-sn-glycero-3-phospho-(1'-sn-glycerol) = a 1,2-diacyl-sn-glycero-3-phospho-1'-(3'-O-L-lysyl)-sn-glycerol + tRNA(Lys)</text>
        <dbReference type="Rhea" id="RHEA:10668"/>
        <dbReference type="Rhea" id="RHEA-COMP:9696"/>
        <dbReference type="Rhea" id="RHEA-COMP:9697"/>
        <dbReference type="ChEBI" id="CHEBI:64716"/>
        <dbReference type="ChEBI" id="CHEBI:75792"/>
        <dbReference type="ChEBI" id="CHEBI:78442"/>
        <dbReference type="ChEBI" id="CHEBI:78529"/>
        <dbReference type="EC" id="2.3.2.3"/>
    </reaction>
</comment>